<dbReference type="InterPro" id="IPR016071">
    <property type="entry name" value="Staphylococal_nuclease_OB-fold"/>
</dbReference>
<proteinExistence type="predicted"/>
<dbReference type="EMBL" id="CP001087">
    <property type="protein sequence ID" value="ACN17891.1"/>
    <property type="molecule type" value="Genomic_DNA"/>
</dbReference>
<sequence>MIKGIFTFLVFFMMTAPCMGDIYLWTDTKGIRHFSNVTPPSSAATRKTIEEKTSHPRVAIDVPQGPLFKVLAVYDGDSIKVQGTGKASDKGSALTFMVRLVGIDAPETSYRRRPGQPFSQEARQMLSNLVAGKTITLKCYGMDTYNRQLAEVFADGINVNMALLTAGMAERYRGYLVKGLDPEPYRRAEAAAKKAYRGVWGLGGNYQSPRSWRKQHPRKK</sequence>
<dbReference type="PROSITE" id="PS50830">
    <property type="entry name" value="TNASE_3"/>
    <property type="match status" value="1"/>
</dbReference>
<evidence type="ECO:0000313" key="5">
    <source>
        <dbReference type="EMBL" id="ACN17891.1"/>
    </source>
</evidence>
<dbReference type="AlphaFoldDB" id="C0QIE7"/>
<organism evidence="5 6">
    <name type="scientific">Desulforapulum autotrophicum (strain ATCC 43914 / DSM 3382 / VKM B-1955 / HRM2)</name>
    <name type="common">Desulfobacterium autotrophicum</name>
    <dbReference type="NCBI Taxonomy" id="177437"/>
    <lineage>
        <taxon>Bacteria</taxon>
        <taxon>Pseudomonadati</taxon>
        <taxon>Thermodesulfobacteriota</taxon>
        <taxon>Desulfobacteria</taxon>
        <taxon>Desulfobacterales</taxon>
        <taxon>Desulfobacteraceae</taxon>
        <taxon>Desulforapulum</taxon>
    </lineage>
</organism>
<evidence type="ECO:0000256" key="2">
    <source>
        <dbReference type="ARBA" id="ARBA00022759"/>
    </source>
</evidence>
<name>C0QIE7_DESAH</name>
<keyword evidence="2" id="KW-0255">Endonuclease</keyword>
<dbReference type="PANTHER" id="PTHR12302">
    <property type="entry name" value="EBNA2 BINDING PROTEIN P100"/>
    <property type="match status" value="1"/>
</dbReference>
<dbReference type="Proteomes" id="UP000000442">
    <property type="component" value="Chromosome"/>
</dbReference>
<gene>
    <name evidence="5" type="ordered locus">HRM2_48430</name>
</gene>
<evidence type="ECO:0000256" key="1">
    <source>
        <dbReference type="ARBA" id="ARBA00022722"/>
    </source>
</evidence>
<dbReference type="KEGG" id="dat:HRM2_48430"/>
<dbReference type="InterPro" id="IPR025392">
    <property type="entry name" value="DUF4124"/>
</dbReference>
<accession>C0QIE7</accession>
<keyword evidence="3" id="KW-0378">Hydrolase</keyword>
<dbReference type="GO" id="GO:0004519">
    <property type="term" value="F:endonuclease activity"/>
    <property type="evidence" value="ECO:0007669"/>
    <property type="project" value="UniProtKB-KW"/>
</dbReference>
<dbReference type="SUPFAM" id="SSF50199">
    <property type="entry name" value="Staphylococcal nuclease"/>
    <property type="match status" value="1"/>
</dbReference>
<dbReference type="HOGENOM" id="CLU_046484_7_2_7"/>
<protein>
    <submittedName>
        <fullName evidence="5">Nuclease</fullName>
    </submittedName>
</protein>
<dbReference type="SMART" id="SM00318">
    <property type="entry name" value="SNc"/>
    <property type="match status" value="1"/>
</dbReference>
<dbReference type="Gene3D" id="2.40.50.90">
    <property type="match status" value="1"/>
</dbReference>
<feature type="domain" description="TNase-like" evidence="4">
    <location>
        <begin position="69"/>
        <end position="202"/>
    </location>
</feature>
<dbReference type="Pfam" id="PF00565">
    <property type="entry name" value="SNase"/>
    <property type="match status" value="1"/>
</dbReference>
<dbReference type="eggNOG" id="COG1525">
    <property type="taxonomic scope" value="Bacteria"/>
</dbReference>
<dbReference type="InterPro" id="IPR035437">
    <property type="entry name" value="SNase_OB-fold_sf"/>
</dbReference>
<evidence type="ECO:0000313" key="6">
    <source>
        <dbReference type="Proteomes" id="UP000000442"/>
    </source>
</evidence>
<evidence type="ECO:0000259" key="4">
    <source>
        <dbReference type="PROSITE" id="PS50830"/>
    </source>
</evidence>
<dbReference type="STRING" id="177437.HRM2_48430"/>
<keyword evidence="1" id="KW-0540">Nuclease</keyword>
<evidence type="ECO:0000256" key="3">
    <source>
        <dbReference type="ARBA" id="ARBA00022801"/>
    </source>
</evidence>
<keyword evidence="6" id="KW-1185">Reference proteome</keyword>
<dbReference type="GO" id="GO:0016787">
    <property type="term" value="F:hydrolase activity"/>
    <property type="evidence" value="ECO:0007669"/>
    <property type="project" value="UniProtKB-KW"/>
</dbReference>
<dbReference type="Pfam" id="PF13511">
    <property type="entry name" value="DUF4124"/>
    <property type="match status" value="1"/>
</dbReference>
<dbReference type="PANTHER" id="PTHR12302:SF3">
    <property type="entry name" value="SERINE_THREONINE-PROTEIN KINASE 31"/>
    <property type="match status" value="1"/>
</dbReference>
<reference evidence="5 6" key="1">
    <citation type="journal article" date="2009" name="Environ. Microbiol.">
        <title>Genome sequence of Desulfobacterium autotrophicum HRM2, a marine sulfate reducer oxidizing organic carbon completely to carbon dioxide.</title>
        <authorList>
            <person name="Strittmatter A.W."/>
            <person name="Liesegang H."/>
            <person name="Rabus R."/>
            <person name="Decker I."/>
            <person name="Amann J."/>
            <person name="Andres S."/>
            <person name="Henne A."/>
            <person name="Fricke W.F."/>
            <person name="Martinez-Arias R."/>
            <person name="Bartels D."/>
            <person name="Goesmann A."/>
            <person name="Krause L."/>
            <person name="Puehler A."/>
            <person name="Klenk H.P."/>
            <person name="Richter M."/>
            <person name="Schuler M."/>
            <person name="Gloeckner F.O."/>
            <person name="Meyerdierks A."/>
            <person name="Gottschalk G."/>
            <person name="Amann R."/>
        </authorList>
    </citation>
    <scope>NUCLEOTIDE SEQUENCE [LARGE SCALE GENOMIC DNA]</scope>
    <source>
        <strain evidence="6">ATCC 43914 / DSM 3382 / HRM2</strain>
    </source>
</reference>